<evidence type="ECO:0000313" key="3">
    <source>
        <dbReference type="EMBL" id="WAN63098.1"/>
    </source>
</evidence>
<organism evidence="3 4">
    <name type="scientific">Candidatus Phytoplasma rubi</name>
    <dbReference type="NCBI Taxonomy" id="399025"/>
    <lineage>
        <taxon>Bacteria</taxon>
        <taxon>Bacillati</taxon>
        <taxon>Mycoplasmatota</taxon>
        <taxon>Mollicutes</taxon>
        <taxon>Acholeplasmatales</taxon>
        <taxon>Acholeplasmataceae</taxon>
        <taxon>Candidatus Phytoplasma</taxon>
        <taxon>16SrV (Elm yellows group)</taxon>
    </lineage>
</organism>
<dbReference type="Proteomes" id="UP001164727">
    <property type="component" value="Chromosome"/>
</dbReference>
<keyword evidence="1" id="KW-0175">Coiled coil</keyword>
<dbReference type="EMBL" id="CP114006">
    <property type="protein sequence ID" value="WAN63098.1"/>
    <property type="molecule type" value="Genomic_DNA"/>
</dbReference>
<keyword evidence="2" id="KW-1133">Transmembrane helix</keyword>
<keyword evidence="4" id="KW-1185">Reference proteome</keyword>
<proteinExistence type="predicted"/>
<keyword evidence="2" id="KW-0472">Membrane</keyword>
<sequence length="78" mass="9327">MKKFKGIVFLFTLMGIMLITNIIYIFINHHFKEYINLQNDNLNENIDRVNKKVDKLDENIDNLEKIIINQNKSNQESE</sequence>
<gene>
    <name evidence="3" type="ORF">RS022_00930</name>
</gene>
<reference evidence="3 4" key="1">
    <citation type="journal article" date="2023" name="Microbiol. Resour. Announc.">
        <title>Complete Genome of 'Candidatus Phytoplasma rubi' RS, a Phytopathogenic Bacterium Associated with Rubus Stunt Disease.</title>
        <authorList>
            <person name="Duckeck D."/>
            <person name="Zubert C."/>
            <person name="Bohm J.W."/>
            <person name="Carminati G."/>
            <person name="Schneider B."/>
            <person name="Kube M."/>
        </authorList>
    </citation>
    <scope>NUCLEOTIDE SEQUENCE [LARGE SCALE GENOMIC DNA]</scope>
    <source>
        <strain evidence="3 4">RS</strain>
    </source>
</reference>
<dbReference type="RefSeq" id="WP_268849949.1">
    <property type="nucleotide sequence ID" value="NZ_CP114006.1"/>
</dbReference>
<name>A0ABY7BQR0_9MOLU</name>
<evidence type="ECO:0000313" key="4">
    <source>
        <dbReference type="Proteomes" id="UP001164727"/>
    </source>
</evidence>
<evidence type="ECO:0000256" key="2">
    <source>
        <dbReference type="SAM" id="Phobius"/>
    </source>
</evidence>
<feature type="coiled-coil region" evidence="1">
    <location>
        <begin position="32"/>
        <end position="73"/>
    </location>
</feature>
<feature type="transmembrane region" description="Helical" evidence="2">
    <location>
        <begin position="7"/>
        <end position="27"/>
    </location>
</feature>
<accession>A0ABY7BQR0</accession>
<keyword evidence="2" id="KW-0812">Transmembrane</keyword>
<protein>
    <recommendedName>
        <fullName evidence="5">Sequence-variable mosaic (SVM) signal sequence domain-containing protein</fullName>
    </recommendedName>
</protein>
<evidence type="ECO:0008006" key="5">
    <source>
        <dbReference type="Google" id="ProtNLM"/>
    </source>
</evidence>
<evidence type="ECO:0000256" key="1">
    <source>
        <dbReference type="SAM" id="Coils"/>
    </source>
</evidence>